<accession>A0A8J3VHM3</accession>
<sequence>MATHDTDSRSPRSVTWRVTKWEKTEDWRWRIAAFSDHPLGNWSAALAVARAWLLGAIDEVENGQLRIKVDPMDM</sequence>
<dbReference type="AlphaFoldDB" id="A0A8J3VHM3"/>
<organism evidence="1 2">
    <name type="scientific">Rhizocola hellebori</name>
    <dbReference type="NCBI Taxonomy" id="1392758"/>
    <lineage>
        <taxon>Bacteria</taxon>
        <taxon>Bacillati</taxon>
        <taxon>Actinomycetota</taxon>
        <taxon>Actinomycetes</taxon>
        <taxon>Micromonosporales</taxon>
        <taxon>Micromonosporaceae</taxon>
        <taxon>Rhizocola</taxon>
    </lineage>
</organism>
<name>A0A8J3VHM3_9ACTN</name>
<dbReference type="Proteomes" id="UP000612899">
    <property type="component" value="Unassembled WGS sequence"/>
</dbReference>
<reference evidence="1" key="1">
    <citation type="submission" date="2021-01" db="EMBL/GenBank/DDBJ databases">
        <title>Whole genome shotgun sequence of Rhizocola hellebori NBRC 109834.</title>
        <authorList>
            <person name="Komaki H."/>
            <person name="Tamura T."/>
        </authorList>
    </citation>
    <scope>NUCLEOTIDE SEQUENCE</scope>
    <source>
        <strain evidence="1">NBRC 109834</strain>
    </source>
</reference>
<evidence type="ECO:0000313" key="1">
    <source>
        <dbReference type="EMBL" id="GIH06655.1"/>
    </source>
</evidence>
<dbReference type="EMBL" id="BONY01000029">
    <property type="protein sequence ID" value="GIH06655.1"/>
    <property type="molecule type" value="Genomic_DNA"/>
</dbReference>
<evidence type="ECO:0000313" key="2">
    <source>
        <dbReference type="Proteomes" id="UP000612899"/>
    </source>
</evidence>
<protein>
    <submittedName>
        <fullName evidence="1">Uncharacterized protein</fullName>
    </submittedName>
</protein>
<proteinExistence type="predicted"/>
<dbReference type="RefSeq" id="WP_203910468.1">
    <property type="nucleotide sequence ID" value="NZ_BONY01000029.1"/>
</dbReference>
<keyword evidence="2" id="KW-1185">Reference proteome</keyword>
<gene>
    <name evidence="1" type="ORF">Rhe02_47220</name>
</gene>
<comment type="caution">
    <text evidence="1">The sequence shown here is derived from an EMBL/GenBank/DDBJ whole genome shotgun (WGS) entry which is preliminary data.</text>
</comment>